<dbReference type="SUPFAM" id="SSF51338">
    <property type="entry name" value="Composite domain of metallo-dependent hydrolases"/>
    <property type="match status" value="1"/>
</dbReference>
<dbReference type="EMBL" id="UINC01001782">
    <property type="protein sequence ID" value="SUZ88666.1"/>
    <property type="molecule type" value="Genomic_DNA"/>
</dbReference>
<reference evidence="2" key="1">
    <citation type="submission" date="2018-05" db="EMBL/GenBank/DDBJ databases">
        <authorList>
            <person name="Lanie J.A."/>
            <person name="Ng W.-L."/>
            <person name="Kazmierczak K.M."/>
            <person name="Andrzejewski T.M."/>
            <person name="Davidsen T.M."/>
            <person name="Wayne K.J."/>
            <person name="Tettelin H."/>
            <person name="Glass J.I."/>
            <person name="Rusch D."/>
            <person name="Podicherti R."/>
            <person name="Tsui H.-C.T."/>
            <person name="Winkler M.E."/>
        </authorList>
    </citation>
    <scope>NUCLEOTIDE SEQUENCE</scope>
</reference>
<proteinExistence type="predicted"/>
<dbReference type="Pfam" id="PF07969">
    <property type="entry name" value="Amidohydro_3"/>
    <property type="match status" value="1"/>
</dbReference>
<name>A0A381RA82_9ZZZZ</name>
<dbReference type="InterPro" id="IPR011059">
    <property type="entry name" value="Metal-dep_hydrolase_composite"/>
</dbReference>
<dbReference type="PANTHER" id="PTHR11647">
    <property type="entry name" value="HYDRANTOINASE/DIHYDROPYRIMIDINASE FAMILY MEMBER"/>
    <property type="match status" value="1"/>
</dbReference>
<dbReference type="GO" id="GO:0016811">
    <property type="term" value="F:hydrolase activity, acting on carbon-nitrogen (but not peptide) bonds, in linear amides"/>
    <property type="evidence" value="ECO:0007669"/>
    <property type="project" value="InterPro"/>
</dbReference>
<protein>
    <recommendedName>
        <fullName evidence="1">Amidohydrolase 3 domain-containing protein</fullName>
    </recommendedName>
</protein>
<dbReference type="GO" id="GO:0005829">
    <property type="term" value="C:cytosol"/>
    <property type="evidence" value="ECO:0007669"/>
    <property type="project" value="TreeGrafter"/>
</dbReference>
<feature type="domain" description="Amidohydrolase 3" evidence="1">
    <location>
        <begin position="133"/>
        <end position="483"/>
    </location>
</feature>
<dbReference type="Gene3D" id="2.30.40.10">
    <property type="entry name" value="Urease, subunit C, domain 1"/>
    <property type="match status" value="1"/>
</dbReference>
<evidence type="ECO:0000259" key="1">
    <source>
        <dbReference type="Pfam" id="PF07969"/>
    </source>
</evidence>
<dbReference type="SUPFAM" id="SSF51556">
    <property type="entry name" value="Metallo-dependent hydrolases"/>
    <property type="match status" value="1"/>
</dbReference>
<dbReference type="InterPro" id="IPR013108">
    <property type="entry name" value="Amidohydro_3"/>
</dbReference>
<organism evidence="2">
    <name type="scientific">marine metagenome</name>
    <dbReference type="NCBI Taxonomy" id="408172"/>
    <lineage>
        <taxon>unclassified sequences</taxon>
        <taxon>metagenomes</taxon>
        <taxon>ecological metagenomes</taxon>
    </lineage>
</organism>
<dbReference type="InterPro" id="IPR023100">
    <property type="entry name" value="D-aminoacylase_insert_dom_sf"/>
</dbReference>
<dbReference type="AlphaFoldDB" id="A0A381RA82"/>
<dbReference type="Gene3D" id="3.30.1490.130">
    <property type="entry name" value="D-aminoacylase. Domain 3"/>
    <property type="match status" value="1"/>
</dbReference>
<dbReference type="InterPro" id="IPR050378">
    <property type="entry name" value="Metallo-dep_Hydrolases_sf"/>
</dbReference>
<dbReference type="Gene3D" id="3.20.20.140">
    <property type="entry name" value="Metal-dependent hydrolases"/>
    <property type="match status" value="1"/>
</dbReference>
<accession>A0A381RA82</accession>
<dbReference type="InterPro" id="IPR032466">
    <property type="entry name" value="Metal_Hydrolase"/>
</dbReference>
<gene>
    <name evidence="2" type="ORF">METZ01_LOCUS41520</name>
</gene>
<dbReference type="GO" id="GO:0016812">
    <property type="term" value="F:hydrolase activity, acting on carbon-nitrogen (but not peptide) bonds, in cyclic amides"/>
    <property type="evidence" value="ECO:0007669"/>
    <property type="project" value="TreeGrafter"/>
</dbReference>
<evidence type="ECO:0000313" key="2">
    <source>
        <dbReference type="EMBL" id="SUZ88666.1"/>
    </source>
</evidence>
<dbReference type="PANTHER" id="PTHR11647:SF1">
    <property type="entry name" value="COLLAPSIN RESPONSE MEDIATOR PROTEIN"/>
    <property type="match status" value="1"/>
</dbReference>
<sequence length="508" mass="56096">MIYDGSGNKPYKGVVAISNDKIIYVGKNKNFIADKVIDASDKAVSPGFINMLSWAYDTLMNDGRSLSDLKQGVTLEVFGEGTSPGPSGNIEDNSYVSFGEAMQTLEDNGVSTNIASYLGATTVRIQEIGYANRKATDEEIKSMKNIVKLAMEQGAIGIGSSLIYAPADYADTNELIELSKVASAYGGRYISHMRNEDSRILSAVDELIEIAEQANIPAEIYHLKASRQANYHLLDSVISKVEEARSRGLKITADMYTYTASSTGLTGVIPTWVQEGGREAWINRMKKPDIRKRLFADIRKELSEQPPEDILMVGFNKKSMADKYRGMTIAEAAKLRDESPEEAIVDLIIEDGSRIQCIYFSMSEENIRKKIQLPWVSFDSDAGSYSDISEDFITHPRAFGSFIRVIGKYTRDEGLLELEEAIRKLSGLPAENLGISDRGLLKENYFADVVIFDPNNVRDNATFEEPLQYAEGIENVFVNGVEVISNGEHTGEYPGRFIKGAGYNSGGN</sequence>